<dbReference type="RefSeq" id="WP_066591979.1">
    <property type="nucleotide sequence ID" value="NZ_CP016282.1"/>
</dbReference>
<reference evidence="2 3" key="1">
    <citation type="submission" date="2016-06" db="EMBL/GenBank/DDBJ databases">
        <title>Genome sequencing of Cryobacterium arcticum PAMC 27867.</title>
        <authorList>
            <person name="Lee J."/>
            <person name="Kim O.-S."/>
        </authorList>
    </citation>
    <scope>NUCLEOTIDE SEQUENCE [LARGE SCALE GENOMIC DNA]</scope>
    <source>
        <strain evidence="2 3">PAMC 27867</strain>
    </source>
</reference>
<evidence type="ECO:0000313" key="3">
    <source>
        <dbReference type="Proteomes" id="UP000092582"/>
    </source>
</evidence>
<dbReference type="CDD" id="cd05269">
    <property type="entry name" value="TMR_SDR_a"/>
    <property type="match status" value="1"/>
</dbReference>
<name>A0A1B1BF25_9MICO</name>
<accession>A0A1B1BF25</accession>
<dbReference type="PATRIC" id="fig|670052.7.peg.214"/>
<dbReference type="InterPro" id="IPR036291">
    <property type="entry name" value="NAD(P)-bd_dom_sf"/>
</dbReference>
<dbReference type="AlphaFoldDB" id="A0A1B1BF25"/>
<dbReference type="InterPro" id="IPR016040">
    <property type="entry name" value="NAD(P)-bd_dom"/>
</dbReference>
<dbReference type="SUPFAM" id="SSF51735">
    <property type="entry name" value="NAD(P)-binding Rossmann-fold domains"/>
    <property type="match status" value="1"/>
</dbReference>
<dbReference type="PANTHER" id="PTHR47129:SF1">
    <property type="entry name" value="NMRA-LIKE DOMAIN-CONTAINING PROTEIN"/>
    <property type="match status" value="1"/>
</dbReference>
<feature type="domain" description="NAD(P)-binding" evidence="1">
    <location>
        <begin position="7"/>
        <end position="187"/>
    </location>
</feature>
<dbReference type="Pfam" id="PF13460">
    <property type="entry name" value="NAD_binding_10"/>
    <property type="match status" value="1"/>
</dbReference>
<dbReference type="PANTHER" id="PTHR47129">
    <property type="entry name" value="QUINONE OXIDOREDUCTASE 2"/>
    <property type="match status" value="1"/>
</dbReference>
<dbReference type="KEGG" id="cart:PA27867_0201"/>
<dbReference type="OrthoDB" id="5510591at2"/>
<protein>
    <submittedName>
        <fullName evidence="2">NmrA family protein</fullName>
    </submittedName>
</protein>
<sequence length="284" mass="28731">MSIVVTGATGQLGRLIVEHLLNRGVAPAEITAVGRNTERLAELAASGVGTAAIDYTDPASLEAAFAGADALMLVSGSEVGQRVAQHTNAITAAVAAGVGRIVYTSAPKADTSALILAPEHKATEEALHASGLPVTILRNGWYTENYASAVQQARENGVYLTSAGEGRVASASRTDYAEAAAVVLTTPGHENVTYELAGDVAWTGTDMAAALTEVVGSPVVFTSVTPEEHSAILTGAGLDGGTVGFVVALDGNTRDGLLAGGTNDLATLIGRPTTPLIDGLRSVA</sequence>
<evidence type="ECO:0000259" key="1">
    <source>
        <dbReference type="Pfam" id="PF13460"/>
    </source>
</evidence>
<dbReference type="Gene3D" id="3.90.25.10">
    <property type="entry name" value="UDP-galactose 4-epimerase, domain 1"/>
    <property type="match status" value="1"/>
</dbReference>
<dbReference type="Proteomes" id="UP000092582">
    <property type="component" value="Chromosome 1"/>
</dbReference>
<organism evidence="2 3">
    <name type="scientific">Cryobacterium arcticum</name>
    <dbReference type="NCBI Taxonomy" id="670052"/>
    <lineage>
        <taxon>Bacteria</taxon>
        <taxon>Bacillati</taxon>
        <taxon>Actinomycetota</taxon>
        <taxon>Actinomycetes</taxon>
        <taxon>Micrococcales</taxon>
        <taxon>Microbacteriaceae</taxon>
        <taxon>Cryobacterium</taxon>
    </lineage>
</organism>
<dbReference type="Gene3D" id="3.40.50.720">
    <property type="entry name" value="NAD(P)-binding Rossmann-like Domain"/>
    <property type="match status" value="1"/>
</dbReference>
<dbReference type="STRING" id="670052.PA27867_0201"/>
<proteinExistence type="predicted"/>
<dbReference type="EMBL" id="CP016282">
    <property type="protein sequence ID" value="ANP71175.1"/>
    <property type="molecule type" value="Genomic_DNA"/>
</dbReference>
<keyword evidence="3" id="KW-1185">Reference proteome</keyword>
<dbReference type="InterPro" id="IPR052718">
    <property type="entry name" value="NmrA-type_oxidoreductase"/>
</dbReference>
<evidence type="ECO:0000313" key="2">
    <source>
        <dbReference type="EMBL" id="ANP71175.1"/>
    </source>
</evidence>
<gene>
    <name evidence="2" type="ORF">PA27867_0201</name>
</gene>